<proteinExistence type="predicted"/>
<dbReference type="GO" id="GO:0016020">
    <property type="term" value="C:membrane"/>
    <property type="evidence" value="ECO:0007669"/>
    <property type="project" value="TreeGrafter"/>
</dbReference>
<dbReference type="AlphaFoldDB" id="A0A2G5K2D0"/>
<dbReference type="GO" id="GO:0047372">
    <property type="term" value="F:monoacylglycerol lipase activity"/>
    <property type="evidence" value="ECO:0007669"/>
    <property type="project" value="TreeGrafter"/>
</dbReference>
<reference evidence="2 3" key="1">
    <citation type="submission" date="2016-08" db="EMBL/GenBank/DDBJ databases">
        <title>Draft genome of Amylibacter sp. strain 4G11.</title>
        <authorList>
            <person name="Wong S.-K."/>
            <person name="Hamasaki K."/>
            <person name="Yoshizawa S."/>
        </authorList>
    </citation>
    <scope>NUCLEOTIDE SEQUENCE [LARGE SCALE GENOMIC DNA]</scope>
    <source>
        <strain evidence="2 3">4G11</strain>
    </source>
</reference>
<evidence type="ECO:0000313" key="2">
    <source>
        <dbReference type="EMBL" id="PIB23565.1"/>
    </source>
</evidence>
<dbReference type="PANTHER" id="PTHR43798">
    <property type="entry name" value="MONOACYLGLYCEROL LIPASE"/>
    <property type="match status" value="1"/>
</dbReference>
<keyword evidence="3" id="KW-1185">Reference proteome</keyword>
<name>A0A2G5K2D0_9RHOB</name>
<dbReference type="InterPro" id="IPR029058">
    <property type="entry name" value="AB_hydrolase_fold"/>
</dbReference>
<protein>
    <recommendedName>
        <fullName evidence="1">AB hydrolase-1 domain-containing protein</fullName>
    </recommendedName>
</protein>
<dbReference type="Gene3D" id="3.40.50.1820">
    <property type="entry name" value="alpha/beta hydrolase"/>
    <property type="match status" value="1"/>
</dbReference>
<sequence>MGLNFNGFHRIKYLDWGKHGEGADTLVCVHGVTRNGHDFDNLAERLCKKYRVICPDVVGRGESDHLINGEGYDYLQYNADMNVLLARLNAPKVDWLGTSMGGIIGMVLASLPQTPIRRLILNDIGPEIRRDSLVEIGEYIGRSGEFRNRKDLENYMRKIYAEFHPMSDDDWAHMVEHASVRTRTGKYRLRMDPAIGDAFRSQISLFDLDMWDTWDKIQCPVLILRGEKSKFFAKDTAEKMLERHPNASLVEFADAGHTPTLRNKEQIDVVEKWLKETNYR</sequence>
<dbReference type="InterPro" id="IPR050266">
    <property type="entry name" value="AB_hydrolase_sf"/>
</dbReference>
<dbReference type="PRINTS" id="PR00111">
    <property type="entry name" value="ABHYDROLASE"/>
</dbReference>
<dbReference type="EMBL" id="MDGM01000013">
    <property type="protein sequence ID" value="PIB23565.1"/>
    <property type="molecule type" value="Genomic_DNA"/>
</dbReference>
<evidence type="ECO:0000313" key="3">
    <source>
        <dbReference type="Proteomes" id="UP000231516"/>
    </source>
</evidence>
<organism evidence="2 3">
    <name type="scientific">Paramylibacter kogurei</name>
    <dbReference type="NCBI Taxonomy" id="1889778"/>
    <lineage>
        <taxon>Bacteria</taxon>
        <taxon>Pseudomonadati</taxon>
        <taxon>Pseudomonadota</taxon>
        <taxon>Alphaproteobacteria</taxon>
        <taxon>Rhodobacterales</taxon>
        <taxon>Paracoccaceae</taxon>
        <taxon>Paramylibacter</taxon>
    </lineage>
</organism>
<dbReference type="PANTHER" id="PTHR43798:SF33">
    <property type="entry name" value="HYDROLASE, PUTATIVE (AFU_ORTHOLOGUE AFUA_2G14860)-RELATED"/>
    <property type="match status" value="1"/>
</dbReference>
<dbReference type="SUPFAM" id="SSF53474">
    <property type="entry name" value="alpha/beta-Hydrolases"/>
    <property type="match status" value="1"/>
</dbReference>
<feature type="domain" description="AB hydrolase-1" evidence="1">
    <location>
        <begin position="25"/>
        <end position="258"/>
    </location>
</feature>
<dbReference type="Pfam" id="PF00561">
    <property type="entry name" value="Abhydrolase_1"/>
    <property type="match status" value="1"/>
</dbReference>
<dbReference type="InterPro" id="IPR000073">
    <property type="entry name" value="AB_hydrolase_1"/>
</dbReference>
<evidence type="ECO:0000259" key="1">
    <source>
        <dbReference type="Pfam" id="PF00561"/>
    </source>
</evidence>
<dbReference type="OrthoDB" id="9791366at2"/>
<comment type="caution">
    <text evidence="2">The sequence shown here is derived from an EMBL/GenBank/DDBJ whole genome shotgun (WGS) entry which is preliminary data.</text>
</comment>
<dbReference type="Proteomes" id="UP000231516">
    <property type="component" value="Unassembled WGS sequence"/>
</dbReference>
<dbReference type="GO" id="GO:0046464">
    <property type="term" value="P:acylglycerol catabolic process"/>
    <property type="evidence" value="ECO:0007669"/>
    <property type="project" value="TreeGrafter"/>
</dbReference>
<accession>A0A2G5K2D0</accession>
<gene>
    <name evidence="2" type="ORF">BFP76_08380</name>
</gene>